<dbReference type="RefSeq" id="WP_084413122.1">
    <property type="nucleotide sequence ID" value="NZ_FWXR01000042.1"/>
</dbReference>
<sequence length="334" mass="37407">MSSRDRKHFRHAIPRLSRRVLSGRPPLNPEAESTASKAEDPICRTIDAIAYSIVDDALVSANALEADPMLGEYSTIASLFRSIVTRSGQAIPDVIAVALRENPHYLVLREHQLPLTRAADEIVRNNDHTTPDVEVRADTHVLNFFATDLIVIDRNTRHATLIECVRGSVRLSGPRTKALLRTLRTAALSARSALEADGHRINAVTCTVFDRYGRAGHDESMTMHAGEIDAFLEVPVIHLLDRLDRSIRDRLAAIVEPAPHESHTSSEDPKRESRLVDHNEDVAQLPDHEVKPPKGRNIQNPRVIYLSRSIGPAEWRRMMGRSPDQNDRHPELSH</sequence>
<dbReference type="EMBL" id="FWXR01000042">
    <property type="protein sequence ID" value="SMD14498.1"/>
    <property type="molecule type" value="Genomic_DNA"/>
</dbReference>
<proteinExistence type="predicted"/>
<name>A0A1W2EZ43_9HYPH</name>
<evidence type="ECO:0000313" key="2">
    <source>
        <dbReference type="EMBL" id="SMD14498.1"/>
    </source>
</evidence>
<feature type="region of interest" description="Disordered" evidence="1">
    <location>
        <begin position="282"/>
        <end position="334"/>
    </location>
</feature>
<keyword evidence="3" id="KW-1185">Reference proteome</keyword>
<dbReference type="OrthoDB" id="7979763at2"/>
<accession>A0A1W2EZ43</accession>
<dbReference type="Proteomes" id="UP000192656">
    <property type="component" value="Unassembled WGS sequence"/>
</dbReference>
<evidence type="ECO:0000313" key="3">
    <source>
        <dbReference type="Proteomes" id="UP000192656"/>
    </source>
</evidence>
<feature type="compositionally biased region" description="Basic and acidic residues" evidence="1">
    <location>
        <begin position="324"/>
        <end position="334"/>
    </location>
</feature>
<evidence type="ECO:0000256" key="1">
    <source>
        <dbReference type="SAM" id="MobiDB-lite"/>
    </source>
</evidence>
<dbReference type="AlphaFoldDB" id="A0A1W2EZ43"/>
<gene>
    <name evidence="2" type="ORF">SAMN06297251_1427</name>
</gene>
<organism evidence="2 3">
    <name type="scientific">Fulvimarina manganoxydans</name>
    <dbReference type="NCBI Taxonomy" id="937218"/>
    <lineage>
        <taxon>Bacteria</taxon>
        <taxon>Pseudomonadati</taxon>
        <taxon>Pseudomonadota</taxon>
        <taxon>Alphaproteobacteria</taxon>
        <taxon>Hyphomicrobiales</taxon>
        <taxon>Aurantimonadaceae</taxon>
        <taxon>Fulvimarina</taxon>
    </lineage>
</organism>
<reference evidence="2 3" key="1">
    <citation type="submission" date="2017-04" db="EMBL/GenBank/DDBJ databases">
        <authorList>
            <person name="Afonso C.L."/>
            <person name="Miller P.J."/>
            <person name="Scott M.A."/>
            <person name="Spackman E."/>
            <person name="Goraichik I."/>
            <person name="Dimitrov K.M."/>
            <person name="Suarez D.L."/>
            <person name="Swayne D.E."/>
        </authorList>
    </citation>
    <scope>NUCLEOTIDE SEQUENCE [LARGE SCALE GENOMIC DNA]</scope>
    <source>
        <strain evidence="2 3">CGMCC 1.10972</strain>
    </source>
</reference>
<feature type="compositionally biased region" description="Basic and acidic residues" evidence="1">
    <location>
        <begin position="282"/>
        <end position="292"/>
    </location>
</feature>
<protein>
    <submittedName>
        <fullName evidence="2">Uncharacterized protein</fullName>
    </submittedName>
</protein>